<name>A0A8J7Y6P0_9EURY</name>
<feature type="region of interest" description="Disordered" evidence="3">
    <location>
        <begin position="1"/>
        <end position="23"/>
    </location>
</feature>
<dbReference type="SMART" id="SM00448">
    <property type="entry name" value="REC"/>
    <property type="match status" value="1"/>
</dbReference>
<evidence type="ECO:0000256" key="1">
    <source>
        <dbReference type="ARBA" id="ARBA00022553"/>
    </source>
</evidence>
<dbReference type="InterPro" id="IPR011006">
    <property type="entry name" value="CheY-like_superfamily"/>
</dbReference>
<dbReference type="Gene3D" id="3.40.50.2300">
    <property type="match status" value="1"/>
</dbReference>
<proteinExistence type="predicted"/>
<evidence type="ECO:0000256" key="3">
    <source>
        <dbReference type="SAM" id="MobiDB-lite"/>
    </source>
</evidence>
<comment type="caution">
    <text evidence="5">The sequence shown here is derived from an EMBL/GenBank/DDBJ whole genome shotgun (WGS) entry which is preliminary data.</text>
</comment>
<dbReference type="Proteomes" id="UP000766550">
    <property type="component" value="Unassembled WGS sequence"/>
</dbReference>
<dbReference type="RefSeq" id="WP_162317882.1">
    <property type="nucleotide sequence ID" value="NZ_JAHQXF010000002.1"/>
</dbReference>
<evidence type="ECO:0000313" key="6">
    <source>
        <dbReference type="Proteomes" id="UP000766550"/>
    </source>
</evidence>
<dbReference type="AlphaFoldDB" id="A0A8J7Y6P0"/>
<dbReference type="Pfam" id="PF08663">
    <property type="entry name" value="HalX"/>
    <property type="match status" value="1"/>
</dbReference>
<dbReference type="OrthoDB" id="86314at2157"/>
<keyword evidence="1 2" id="KW-0597">Phosphoprotein</keyword>
<organism evidence="5 6">
    <name type="scientific">Haloarcula limicola</name>
    <dbReference type="NCBI Taxonomy" id="1429915"/>
    <lineage>
        <taxon>Archaea</taxon>
        <taxon>Methanobacteriati</taxon>
        <taxon>Methanobacteriota</taxon>
        <taxon>Stenosarchaea group</taxon>
        <taxon>Halobacteria</taxon>
        <taxon>Halobacteriales</taxon>
        <taxon>Haloarculaceae</taxon>
        <taxon>Haloarcula</taxon>
    </lineage>
</organism>
<reference evidence="5 6" key="1">
    <citation type="submission" date="2021-06" db="EMBL/GenBank/DDBJ databases">
        <title>New haloarchaea isolates fom saline soil.</title>
        <authorList>
            <person name="Duran-Viseras A."/>
            <person name="Sanchez-Porro C.S."/>
            <person name="Ventosa A."/>
        </authorList>
    </citation>
    <scope>NUCLEOTIDE SEQUENCE [LARGE SCALE GENOMIC DNA]</scope>
    <source>
        <strain evidence="5 6">JCM 183640</strain>
    </source>
</reference>
<evidence type="ECO:0000313" key="5">
    <source>
        <dbReference type="EMBL" id="MBV0925042.1"/>
    </source>
</evidence>
<protein>
    <submittedName>
        <fullName evidence="5">Response regulator</fullName>
    </submittedName>
</protein>
<dbReference type="CDD" id="cd00156">
    <property type="entry name" value="REC"/>
    <property type="match status" value="1"/>
</dbReference>
<keyword evidence="6" id="KW-1185">Reference proteome</keyword>
<evidence type="ECO:0000256" key="2">
    <source>
        <dbReference type="PROSITE-ProRule" id="PRU00169"/>
    </source>
</evidence>
<dbReference type="EMBL" id="JAHQXF010000002">
    <property type="protein sequence ID" value="MBV0925042.1"/>
    <property type="molecule type" value="Genomic_DNA"/>
</dbReference>
<feature type="modified residue" description="4-aspartylphosphate" evidence="2">
    <location>
        <position position="72"/>
    </location>
</feature>
<sequence length="202" mass="23134">MSRVVADGGSCIRDRARQDGGSEPTVLVVDDEQPLADAYERWIRDTCSTRVAYDGKEAVELLDESVDLALLDRQMPGCSGDEVAKTIRQKDIDCRIAMLSALEPDEELLDVYYDTYRMKPLTSPEELHELFETLQRRATYDPEERRLVAIVTKKRDVEQSVDESTLRQSTRYSELTDELDALRRDLSRAEELLEKEGFSEHV</sequence>
<gene>
    <name evidence="5" type="ORF">KTS45_12625</name>
</gene>
<dbReference type="GO" id="GO:0000160">
    <property type="term" value="P:phosphorelay signal transduction system"/>
    <property type="evidence" value="ECO:0007669"/>
    <property type="project" value="InterPro"/>
</dbReference>
<dbReference type="PROSITE" id="PS50110">
    <property type="entry name" value="RESPONSE_REGULATORY"/>
    <property type="match status" value="1"/>
</dbReference>
<dbReference type="InterPro" id="IPR050595">
    <property type="entry name" value="Bact_response_regulator"/>
</dbReference>
<dbReference type="InterPro" id="IPR001789">
    <property type="entry name" value="Sig_transdc_resp-reg_receiver"/>
</dbReference>
<dbReference type="PANTHER" id="PTHR44591">
    <property type="entry name" value="STRESS RESPONSE REGULATOR PROTEIN 1"/>
    <property type="match status" value="1"/>
</dbReference>
<dbReference type="PANTHER" id="PTHR44591:SF3">
    <property type="entry name" value="RESPONSE REGULATORY DOMAIN-CONTAINING PROTEIN"/>
    <property type="match status" value="1"/>
</dbReference>
<dbReference type="SUPFAM" id="SSF52172">
    <property type="entry name" value="CheY-like"/>
    <property type="match status" value="1"/>
</dbReference>
<accession>A0A8J7Y6P0</accession>
<evidence type="ECO:0000259" key="4">
    <source>
        <dbReference type="PROSITE" id="PS50110"/>
    </source>
</evidence>
<feature type="domain" description="Response regulatory" evidence="4">
    <location>
        <begin position="25"/>
        <end position="134"/>
    </location>
</feature>
<dbReference type="InterPro" id="IPR013971">
    <property type="entry name" value="HalX_domain"/>
</dbReference>
<dbReference type="Pfam" id="PF00072">
    <property type="entry name" value="Response_reg"/>
    <property type="match status" value="1"/>
</dbReference>